<evidence type="ECO:0000256" key="1">
    <source>
        <dbReference type="SAM" id="MobiDB-lite"/>
    </source>
</evidence>
<organism evidence="2 3">
    <name type="scientific">Phytophthora aleatoria</name>
    <dbReference type="NCBI Taxonomy" id="2496075"/>
    <lineage>
        <taxon>Eukaryota</taxon>
        <taxon>Sar</taxon>
        <taxon>Stramenopiles</taxon>
        <taxon>Oomycota</taxon>
        <taxon>Peronosporomycetes</taxon>
        <taxon>Peronosporales</taxon>
        <taxon>Peronosporaceae</taxon>
        <taxon>Phytophthora</taxon>
    </lineage>
</organism>
<dbReference type="EMBL" id="JAENGY010000118">
    <property type="protein sequence ID" value="KAG6973128.1"/>
    <property type="molecule type" value="Genomic_DNA"/>
</dbReference>
<comment type="caution">
    <text evidence="2">The sequence shown here is derived from an EMBL/GenBank/DDBJ whole genome shotgun (WGS) entry which is preliminary data.</text>
</comment>
<feature type="region of interest" description="Disordered" evidence="1">
    <location>
        <begin position="1"/>
        <end position="30"/>
    </location>
</feature>
<sequence>MASRQAGPVPSQSAQRQVATTPTAKSSILQTQAEQRSRLLDEYFESTKLLQVVQDFMTNLATTYKTQLRLPANPYPELLKTIRMHELRQAFVLESSKSSSTPLALTVLNGQTLTPLQFQVCSVDHEQFALPIWGMKSCLEQLTGTNLYSLLALVNSAFRGLVIYKEFTDDDCRATAYGALVGNCVLGARVQDLQPCFLKLETHVFVSGVHLEKTMAVFARFLLKQLHEIANAASNFSSLRPEEAAEYRGCVACDGITITSSTSSEDVESAVWSIDRVKESRVTFINAVKTALVSNSLITLNRYDAVELSSFNGGYLCQTEQAVFFHFAMEEGSRPAKNVTADSRRSFLIGSRALATGVFFDPQGALEVAARFRTQAQVALEEERKKQSQNKKQAGTPISQSVVVVPGARPRSGFIGVLQNTVDELRRIGLSNKIFRQQLNSLVSCFAFNLGYLVEEHHVLSCLLCRSKCFGVTAVMIQTIFTSLEYRMTRFLEECDASVPTSTIQPIYPLIRHFYCQMNAATSFEDDRQVNEFVEALRCVNELLLIVVRILFGDFIRLVRTTMAPPVSPATASMQLENSATLDEIDVLRALEMAVEERKYPSSIVSEAIFAQAVLNSCLDVALESAVMNTVAFHLPPNPFIDMSSNLQVFALRQLVQRYEEQKITPKNITKIAECGSRGVFSLEGINVCALNSKLLQLVGGDRVLQAQRWLMDHHVFYEGTYKSSKSSYSVSIVPMILIFHPLLFAKANSNHVEDLALLKEIDIIEHYVVEGKEFDQARLFFMEAVRLDLRRVTSSGLSIKGSNCWQLQARARMLDPHGQIVAELNLSQLADAALAGIIEEATRTQIVVQVVIQVAEEQTQRDISGLVIHKVTKAYVFHHHSTADHDVPDPSTHLTPLISFRVSEYGVFFSKENALLCFQFMELDVCHGQGSGIPRDAWTPYASEAYNYDDSFLIYQLGVVQNIPGCGSPQQDCDNALTNRLTVQSDICQLYSVEQATRWLLNEQQTKLQQLTCMQSKSRKEDISSELPQATLFRIHLRLALQIIAQVEQLIVSLNHQLHFLPNISGPLATLQKCVTRWQAIQPPTEEQLEIQCKQQDKTPEILPTPREDPVIITSELVDSLRTTWILVLFFRFSYQRAFFANAGSKYVKGAQGRGTTGTLVSKKI</sequence>
<name>A0A8J5M9X9_9STRA</name>
<gene>
    <name evidence="2" type="ORF">JG688_00003677</name>
</gene>
<keyword evidence="3" id="KW-1185">Reference proteome</keyword>
<reference evidence="2" key="1">
    <citation type="submission" date="2021-01" db="EMBL/GenBank/DDBJ databases">
        <title>Phytophthora aleatoria, a newly-described species from Pinus radiata is distinct from Phytophthora cactorum isolates based on comparative genomics.</title>
        <authorList>
            <person name="Mcdougal R."/>
            <person name="Panda P."/>
            <person name="Williams N."/>
            <person name="Studholme D.J."/>
        </authorList>
    </citation>
    <scope>NUCLEOTIDE SEQUENCE</scope>
    <source>
        <strain evidence="2">NZFS 4037</strain>
    </source>
</reference>
<proteinExistence type="predicted"/>
<evidence type="ECO:0000313" key="2">
    <source>
        <dbReference type="EMBL" id="KAG6973128.1"/>
    </source>
</evidence>
<accession>A0A8J5M9X9</accession>
<feature type="compositionally biased region" description="Polar residues" evidence="1">
    <location>
        <begin position="10"/>
        <end position="30"/>
    </location>
</feature>
<dbReference type="Proteomes" id="UP000709295">
    <property type="component" value="Unassembled WGS sequence"/>
</dbReference>
<dbReference type="AlphaFoldDB" id="A0A8J5M9X9"/>
<evidence type="ECO:0000313" key="3">
    <source>
        <dbReference type="Proteomes" id="UP000709295"/>
    </source>
</evidence>
<protein>
    <submittedName>
        <fullName evidence="2">Uncharacterized protein</fullName>
    </submittedName>
</protein>